<proteinExistence type="predicted"/>
<dbReference type="Proteomes" id="UP000192796">
    <property type="component" value="Unassembled WGS sequence"/>
</dbReference>
<evidence type="ECO:0008006" key="4">
    <source>
        <dbReference type="Google" id="ProtNLM"/>
    </source>
</evidence>
<accession>A0A1V9FQI9</accession>
<protein>
    <recommendedName>
        <fullName evidence="4">Carboxypeptidase regulatory-like domain-containing protein</fullName>
    </recommendedName>
</protein>
<evidence type="ECO:0000313" key="3">
    <source>
        <dbReference type="Proteomes" id="UP000192796"/>
    </source>
</evidence>
<keyword evidence="3" id="KW-1185">Reference proteome</keyword>
<evidence type="ECO:0000256" key="1">
    <source>
        <dbReference type="SAM" id="SignalP"/>
    </source>
</evidence>
<dbReference type="RefSeq" id="WP_081152756.1">
    <property type="nucleotide sequence ID" value="NZ_LVYD01000060.1"/>
</dbReference>
<comment type="caution">
    <text evidence="2">The sequence shown here is derived from an EMBL/GenBank/DDBJ whole genome shotgun (WGS) entry which is preliminary data.</text>
</comment>
<keyword evidence="1" id="KW-0732">Signal</keyword>
<dbReference type="AlphaFoldDB" id="A0A1V9FQI9"/>
<evidence type="ECO:0000313" key="2">
    <source>
        <dbReference type="EMBL" id="OQP60600.1"/>
    </source>
</evidence>
<dbReference type="OrthoDB" id="1271033at2"/>
<feature type="signal peptide" evidence="1">
    <location>
        <begin position="1"/>
        <end position="21"/>
    </location>
</feature>
<feature type="chain" id="PRO_5012799862" description="Carboxypeptidase regulatory-like domain-containing protein" evidence="1">
    <location>
        <begin position="22"/>
        <end position="132"/>
    </location>
</feature>
<name>A0A1V9FQI9_9BACT</name>
<dbReference type="EMBL" id="LVYD01000060">
    <property type="protein sequence ID" value="OQP60600.1"/>
    <property type="molecule type" value="Genomic_DNA"/>
</dbReference>
<sequence>MRKTLIFPVLALLFVIQTTSATSVSPLLVRPFQQNNITTAYAVRINLVHTDGSPVTGGTGLRGFWAKNVATGIYYDPTNQEGNEFEGLPAGTYTFGAYPGNWDGAVSKTVTLDPSQEGDDGFIEVTLVYWVE</sequence>
<organism evidence="2 3">
    <name type="scientific">Niastella vici</name>
    <dbReference type="NCBI Taxonomy" id="1703345"/>
    <lineage>
        <taxon>Bacteria</taxon>
        <taxon>Pseudomonadati</taxon>
        <taxon>Bacteroidota</taxon>
        <taxon>Chitinophagia</taxon>
        <taxon>Chitinophagales</taxon>
        <taxon>Chitinophagaceae</taxon>
        <taxon>Niastella</taxon>
    </lineage>
</organism>
<reference evidence="2 3" key="1">
    <citation type="submission" date="2016-03" db="EMBL/GenBank/DDBJ databases">
        <title>Niastella vici sp. nov., isolated from farmland soil.</title>
        <authorList>
            <person name="Chen L."/>
            <person name="Wang D."/>
            <person name="Yang S."/>
            <person name="Wang G."/>
        </authorList>
    </citation>
    <scope>NUCLEOTIDE SEQUENCE [LARGE SCALE GENOMIC DNA]</scope>
    <source>
        <strain evidence="2 3">DJ57</strain>
    </source>
</reference>
<gene>
    <name evidence="2" type="ORF">A3860_32825</name>
</gene>